<reference evidence="1" key="1">
    <citation type="submission" date="2020-04" db="EMBL/GenBank/DDBJ databases">
        <authorList>
            <person name="Chiriac C."/>
            <person name="Salcher M."/>
            <person name="Ghai R."/>
            <person name="Kavagutti S V."/>
        </authorList>
    </citation>
    <scope>NUCLEOTIDE SEQUENCE</scope>
</reference>
<accession>A0A6J5LYW8</accession>
<gene>
    <name evidence="1" type="ORF">UFOVP315_24</name>
</gene>
<dbReference type="EMBL" id="LR796327">
    <property type="protein sequence ID" value="CAB4136979.1"/>
    <property type="molecule type" value="Genomic_DNA"/>
</dbReference>
<evidence type="ECO:0000313" key="1">
    <source>
        <dbReference type="EMBL" id="CAB4136979.1"/>
    </source>
</evidence>
<sequence>MRKLMTAQSNPTQADEAKALVWETFPDPSYFDMHAVRTVGAAFTETMHLPNADEAKWLVNHLNSIHTQLAERDAQLAATHKMMTRLAEIVEYVSGNEYAMAECHDDWREAINDTLYSYQKRQATRQPTQITKS</sequence>
<name>A0A6J5LYW8_9CAUD</name>
<proteinExistence type="predicted"/>
<protein>
    <submittedName>
        <fullName evidence="1">Uncharacterized protein</fullName>
    </submittedName>
</protein>
<organism evidence="1">
    <name type="scientific">uncultured Caudovirales phage</name>
    <dbReference type="NCBI Taxonomy" id="2100421"/>
    <lineage>
        <taxon>Viruses</taxon>
        <taxon>Duplodnaviria</taxon>
        <taxon>Heunggongvirae</taxon>
        <taxon>Uroviricota</taxon>
        <taxon>Caudoviricetes</taxon>
        <taxon>Peduoviridae</taxon>
        <taxon>Maltschvirus</taxon>
        <taxon>Maltschvirus maltsch</taxon>
    </lineage>
</organism>